<organism evidence="1 2">
    <name type="scientific">Ideonella paludis</name>
    <dbReference type="NCBI Taxonomy" id="1233411"/>
    <lineage>
        <taxon>Bacteria</taxon>
        <taxon>Pseudomonadati</taxon>
        <taxon>Pseudomonadota</taxon>
        <taxon>Betaproteobacteria</taxon>
        <taxon>Burkholderiales</taxon>
        <taxon>Sphaerotilaceae</taxon>
        <taxon>Ideonella</taxon>
    </lineage>
</organism>
<dbReference type="RefSeq" id="WP_210808365.1">
    <property type="nucleotide sequence ID" value="NZ_JAGQDG010000003.1"/>
</dbReference>
<comment type="caution">
    <text evidence="1">The sequence shown here is derived from an EMBL/GenBank/DDBJ whole genome shotgun (WGS) entry which is preliminary data.</text>
</comment>
<dbReference type="Pfam" id="PF10013">
    <property type="entry name" value="DUF2256"/>
    <property type="match status" value="1"/>
</dbReference>
<evidence type="ECO:0000313" key="2">
    <source>
        <dbReference type="Proteomes" id="UP000672097"/>
    </source>
</evidence>
<keyword evidence="2" id="KW-1185">Reference proteome</keyword>
<name>A0ABS5DWA1_9BURK</name>
<dbReference type="EMBL" id="JAGQDG010000003">
    <property type="protein sequence ID" value="MBQ0935423.1"/>
    <property type="molecule type" value="Genomic_DNA"/>
</dbReference>
<dbReference type="Proteomes" id="UP000672097">
    <property type="component" value="Unassembled WGS sequence"/>
</dbReference>
<reference evidence="1 2" key="1">
    <citation type="submission" date="2021-04" db="EMBL/GenBank/DDBJ databases">
        <title>The genome sequence of type strain Ideonella paludis KCTC 32238.</title>
        <authorList>
            <person name="Liu Y."/>
        </authorList>
    </citation>
    <scope>NUCLEOTIDE SEQUENCE [LARGE SCALE GENOMIC DNA]</scope>
    <source>
        <strain evidence="1 2">KCTC 32238</strain>
    </source>
</reference>
<gene>
    <name evidence="1" type="ORF">KAK11_08800</name>
</gene>
<proteinExistence type="predicted"/>
<accession>A0ABS5DWA1</accession>
<dbReference type="InterPro" id="IPR017136">
    <property type="entry name" value="UCP037205"/>
</dbReference>
<dbReference type="PIRSF" id="PIRSF037205">
    <property type="entry name" value="UCP037205"/>
    <property type="match status" value="1"/>
</dbReference>
<protein>
    <submittedName>
        <fullName evidence="1">DUF2256 domain-containing protein</fullName>
    </submittedName>
</protein>
<dbReference type="PANTHER" id="PTHR37463">
    <property type="entry name" value="GSL3115 PROTEIN"/>
    <property type="match status" value="1"/>
</dbReference>
<sequence length="54" mass="6310">MRMKHKADLPQKPCAHCGLPMVWRKKWAKVWTEVKYCSERCRRARGSSTPGPQP</sequence>
<dbReference type="PANTHER" id="PTHR37463:SF1">
    <property type="entry name" value="DUF2256 DOMAIN-CONTAINING PROTEIN"/>
    <property type="match status" value="1"/>
</dbReference>
<evidence type="ECO:0000313" key="1">
    <source>
        <dbReference type="EMBL" id="MBQ0935423.1"/>
    </source>
</evidence>